<accession>A0A929FYF8</accession>
<dbReference type="Proteomes" id="UP000598360">
    <property type="component" value="Unassembled WGS sequence"/>
</dbReference>
<evidence type="ECO:0000313" key="2">
    <source>
        <dbReference type="Proteomes" id="UP000598360"/>
    </source>
</evidence>
<protein>
    <submittedName>
        <fullName evidence="1">Uncharacterized protein</fullName>
    </submittedName>
</protein>
<gene>
    <name evidence="1" type="ORF">IQ251_02680</name>
</gene>
<organism evidence="1 2">
    <name type="scientific">Saccharopolyspora montiporae</name>
    <dbReference type="NCBI Taxonomy" id="2781240"/>
    <lineage>
        <taxon>Bacteria</taxon>
        <taxon>Bacillati</taxon>
        <taxon>Actinomycetota</taxon>
        <taxon>Actinomycetes</taxon>
        <taxon>Pseudonocardiales</taxon>
        <taxon>Pseudonocardiaceae</taxon>
        <taxon>Saccharopolyspora</taxon>
    </lineage>
</organism>
<dbReference type="EMBL" id="JADEYC010000005">
    <property type="protein sequence ID" value="MBE9373344.1"/>
    <property type="molecule type" value="Genomic_DNA"/>
</dbReference>
<name>A0A929FYF8_9PSEU</name>
<proteinExistence type="predicted"/>
<evidence type="ECO:0000313" key="1">
    <source>
        <dbReference type="EMBL" id="MBE9373344.1"/>
    </source>
</evidence>
<dbReference type="AlphaFoldDB" id="A0A929FYF8"/>
<keyword evidence="2" id="KW-1185">Reference proteome</keyword>
<sequence length="80" mass="8692">MPQETDGALVPDQQGTAYFRVGDPGVPVHARVLHQRYPHAGPDLLSWCGRRFEPQRVEPADPRTGAPCVGCLLRSLAATT</sequence>
<comment type="caution">
    <text evidence="1">The sequence shown here is derived from an EMBL/GenBank/DDBJ whole genome shotgun (WGS) entry which is preliminary data.</text>
</comment>
<dbReference type="RefSeq" id="WP_193926800.1">
    <property type="nucleotide sequence ID" value="NZ_JADEYC010000005.1"/>
</dbReference>
<reference evidence="1" key="1">
    <citation type="submission" date="2020-10" db="EMBL/GenBank/DDBJ databases">
        <title>Diversity and distribution of actinomycetes associated with coral in the coast of Hainan.</title>
        <authorList>
            <person name="Li F."/>
        </authorList>
    </citation>
    <scope>NUCLEOTIDE SEQUENCE</scope>
    <source>
        <strain evidence="1">HNM0983</strain>
    </source>
</reference>